<reference evidence="1 2" key="1">
    <citation type="submission" date="2017-07" db="EMBL/GenBank/DDBJ databases">
        <title>A draft genome sequence of Komagataeibacter oboediens LMG 18849.</title>
        <authorList>
            <person name="Skraban J."/>
            <person name="Cleenwerck I."/>
            <person name="Vandamme P."/>
            <person name="Trcek J."/>
        </authorList>
    </citation>
    <scope>NUCLEOTIDE SEQUENCE [LARGE SCALE GENOMIC DNA]</scope>
    <source>
        <strain evidence="1 2">LMG 18849</strain>
    </source>
</reference>
<name>A0A318QJB7_9PROT</name>
<dbReference type="AlphaFoldDB" id="A0A318QJB7"/>
<gene>
    <name evidence="1" type="ORF">CFR80_14635</name>
</gene>
<proteinExistence type="predicted"/>
<protein>
    <submittedName>
        <fullName evidence="1">Uncharacterized protein</fullName>
    </submittedName>
</protein>
<dbReference type="EMBL" id="NKTX01000063">
    <property type="protein sequence ID" value="PYD79787.1"/>
    <property type="molecule type" value="Genomic_DNA"/>
</dbReference>
<organism evidence="1 2">
    <name type="scientific">Komagataeibacter oboediens</name>
    <dbReference type="NCBI Taxonomy" id="65958"/>
    <lineage>
        <taxon>Bacteria</taxon>
        <taxon>Pseudomonadati</taxon>
        <taxon>Pseudomonadota</taxon>
        <taxon>Alphaproteobacteria</taxon>
        <taxon>Acetobacterales</taxon>
        <taxon>Acetobacteraceae</taxon>
        <taxon>Komagataeibacter</taxon>
    </lineage>
</organism>
<dbReference type="Proteomes" id="UP000247417">
    <property type="component" value="Unassembled WGS sequence"/>
</dbReference>
<evidence type="ECO:0000313" key="2">
    <source>
        <dbReference type="Proteomes" id="UP000247417"/>
    </source>
</evidence>
<evidence type="ECO:0000313" key="1">
    <source>
        <dbReference type="EMBL" id="PYD79787.1"/>
    </source>
</evidence>
<sequence>MSKRITFQVSGNLQADLDLTLKLIKEVYGVTMTQADLLRISVSQVIRILLPILHAPPEKRVYTQADVEELLRDAMKIENAAEDA</sequence>
<accession>A0A318QJB7</accession>
<comment type="caution">
    <text evidence="1">The sequence shown here is derived from an EMBL/GenBank/DDBJ whole genome shotgun (WGS) entry which is preliminary data.</text>
</comment>